<dbReference type="FunFam" id="3.40.50.300:FF:001498">
    <property type="entry name" value="ATP-dependent DNA helicase"/>
    <property type="match status" value="1"/>
</dbReference>
<dbReference type="Pfam" id="PF14493">
    <property type="entry name" value="HTH_40"/>
    <property type="match status" value="1"/>
</dbReference>
<dbReference type="InterPro" id="IPR010285">
    <property type="entry name" value="DNA_helicase_pif1-like_DEAD"/>
</dbReference>
<keyword evidence="2" id="KW-0067">ATP-binding</keyword>
<organism evidence="2 3">
    <name type="scientific">Taibaiella soli</name>
    <dbReference type="NCBI Taxonomy" id="1649169"/>
    <lineage>
        <taxon>Bacteria</taxon>
        <taxon>Pseudomonadati</taxon>
        <taxon>Bacteroidota</taxon>
        <taxon>Chitinophagia</taxon>
        <taxon>Chitinophagales</taxon>
        <taxon>Chitinophagaceae</taxon>
        <taxon>Taibaiella</taxon>
    </lineage>
</organism>
<dbReference type="SMART" id="SM00382">
    <property type="entry name" value="AAA"/>
    <property type="match status" value="1"/>
</dbReference>
<keyword evidence="2" id="KW-0378">Hydrolase</keyword>
<accession>A0A2W2B3M6</accession>
<dbReference type="PANTHER" id="PTHR47642">
    <property type="entry name" value="ATP-DEPENDENT DNA HELICASE"/>
    <property type="match status" value="1"/>
</dbReference>
<protein>
    <submittedName>
        <fullName evidence="2">Helicase</fullName>
    </submittedName>
</protein>
<dbReference type="OrthoDB" id="9763659at2"/>
<dbReference type="RefSeq" id="WP_110997458.1">
    <property type="nucleotide sequence ID" value="NZ_QKTW01000003.1"/>
</dbReference>
<name>A0A2W2B3M6_9BACT</name>
<feature type="domain" description="AAA+ ATPase" evidence="1">
    <location>
        <begin position="19"/>
        <end position="280"/>
    </location>
</feature>
<proteinExistence type="predicted"/>
<dbReference type="InterPro" id="IPR027417">
    <property type="entry name" value="P-loop_NTPase"/>
</dbReference>
<dbReference type="Pfam" id="PF05970">
    <property type="entry name" value="PIF1"/>
    <property type="match status" value="1"/>
</dbReference>
<dbReference type="CDD" id="cd18809">
    <property type="entry name" value="SF1_C_RecD"/>
    <property type="match status" value="1"/>
</dbReference>
<dbReference type="Gene3D" id="3.40.50.300">
    <property type="entry name" value="P-loop containing nucleotide triphosphate hydrolases"/>
    <property type="match status" value="2"/>
</dbReference>
<dbReference type="GO" id="GO:0000723">
    <property type="term" value="P:telomere maintenance"/>
    <property type="evidence" value="ECO:0007669"/>
    <property type="project" value="InterPro"/>
</dbReference>
<keyword evidence="2" id="KW-0347">Helicase</keyword>
<keyword evidence="2" id="KW-0547">Nucleotide-binding</keyword>
<dbReference type="AlphaFoldDB" id="A0A2W2B3M6"/>
<gene>
    <name evidence="2" type="ORF">DN068_03310</name>
</gene>
<keyword evidence="3" id="KW-1185">Reference proteome</keyword>
<dbReference type="InterPro" id="IPR003593">
    <property type="entry name" value="AAA+_ATPase"/>
</dbReference>
<dbReference type="EMBL" id="QKTW01000003">
    <property type="protein sequence ID" value="PZF74618.1"/>
    <property type="molecule type" value="Genomic_DNA"/>
</dbReference>
<dbReference type="GO" id="GO:0003678">
    <property type="term" value="F:DNA helicase activity"/>
    <property type="evidence" value="ECO:0007669"/>
    <property type="project" value="InterPro"/>
</dbReference>
<evidence type="ECO:0000313" key="2">
    <source>
        <dbReference type="EMBL" id="PZF74618.1"/>
    </source>
</evidence>
<evidence type="ECO:0000259" key="1">
    <source>
        <dbReference type="SMART" id="SM00382"/>
    </source>
</evidence>
<dbReference type="GO" id="GO:0006281">
    <property type="term" value="P:DNA repair"/>
    <property type="evidence" value="ECO:0007669"/>
    <property type="project" value="InterPro"/>
</dbReference>
<comment type="caution">
    <text evidence="2">The sequence shown here is derived from an EMBL/GenBank/DDBJ whole genome shotgun (WGS) entry which is preliminary data.</text>
</comment>
<dbReference type="SUPFAM" id="SSF52540">
    <property type="entry name" value="P-loop containing nucleoside triphosphate hydrolases"/>
    <property type="match status" value="2"/>
</dbReference>
<sequence length="736" mass="83981">MNESRNVLFDLAASYVHHTNRHLFLTGRAGTGKTTFLKQIQAQTLKNTVVVAPTGVAAINAGGVTMHSFFQLPFGPFIPGSRRGFDGAADAATDQHSLFKNIRFNGNKRKLLQELELLIIDEVSMVRADMLDAIDLILRHFRKKYTQPFGGVQVVYIGDLFQLPPVVGNEEWGILSRYYKSPFFFDAHVMQQATPLFIELKKIYRQNDADFIHLLNNVRNNCATRQDLDTLNAYYRPDFIPNEKDRYILLSTHNYRADEVNQRELERLRGKSHTFTGAIKGEFSDKALPVDIDLQLKEGAQIMFIKNDKGEARRFYNGKLATIDSITENGIYVRFAPGDDAFLLEKEIWKNVRYEYNEKDDKVEEEEVGSYTQYPVRLAWAITIHKSQGLTFEKAIVDAGSAFAPGQVYVALSRLTSLKGLVLHSKINSDAIYTDERILAFYDTEMAEDLIQQQLRQDQTVFLLDRLSLLFDWNNLLDEVKEHHKAYKDRALADKQLAMQWSAGFMERVSDATATGDKFVKQIHFLAATANGDFTQLLQRTDAAIAYFTKLIDEEILYSLQKHYDEIKVRKNARAYLRALEALRHGLLRRKRQMTQGRIIAKGLSENADPETIIKLVEAVPPIVEAWSGEEEQKPKEDSKTISYNMFKEGKLINEIATERGLSNSTVEGHLLQFIKTGEISVSMFVSDTVRDQILKVMAETEDNSASAIKSKLDESITYTEIRAVFYYDEFVKAKN</sequence>
<reference evidence="2 3" key="1">
    <citation type="submission" date="2018-06" db="EMBL/GenBank/DDBJ databases">
        <title>Mucibacter soli gen. nov., sp. nov., a new member of the family Chitinophagaceae producing mucin.</title>
        <authorList>
            <person name="Kim M.-K."/>
            <person name="Park S."/>
            <person name="Kim T.-S."/>
            <person name="Joung Y."/>
            <person name="Han J.-H."/>
            <person name="Kim S.B."/>
        </authorList>
    </citation>
    <scope>NUCLEOTIDE SEQUENCE [LARGE SCALE GENOMIC DNA]</scope>
    <source>
        <strain evidence="2 3">R1-15</strain>
    </source>
</reference>
<evidence type="ECO:0000313" key="3">
    <source>
        <dbReference type="Proteomes" id="UP000248745"/>
    </source>
</evidence>
<dbReference type="InterPro" id="IPR051055">
    <property type="entry name" value="PIF1_helicase"/>
</dbReference>
<dbReference type="Proteomes" id="UP000248745">
    <property type="component" value="Unassembled WGS sequence"/>
</dbReference>
<dbReference type="InterPro" id="IPR029491">
    <property type="entry name" value="Helicase_HTH"/>
</dbReference>